<reference evidence="3" key="2">
    <citation type="submission" date="2025-08" db="UniProtKB">
        <authorList>
            <consortium name="RefSeq"/>
        </authorList>
    </citation>
    <scope>IDENTIFICATION</scope>
    <source>
        <tissue evidence="3">Whole plant</tissue>
    </source>
</reference>
<evidence type="ECO:0000259" key="1">
    <source>
        <dbReference type="PROSITE" id="PS50878"/>
    </source>
</evidence>
<dbReference type="KEGG" id="adu:110281570"/>
<gene>
    <name evidence="3" type="primary">LOC110281570</name>
</gene>
<evidence type="ECO:0000313" key="2">
    <source>
        <dbReference type="Proteomes" id="UP000515211"/>
    </source>
</evidence>
<accession>A0A6P5NRW9</accession>
<dbReference type="InterPro" id="IPR012337">
    <property type="entry name" value="RNaseH-like_sf"/>
</dbReference>
<dbReference type="CDD" id="cd06222">
    <property type="entry name" value="RNase_H_like"/>
    <property type="match status" value="1"/>
</dbReference>
<dbReference type="Proteomes" id="UP000515211">
    <property type="component" value="Chromosome 5"/>
</dbReference>
<dbReference type="AlphaFoldDB" id="A0A6P5NRW9"/>
<dbReference type="RefSeq" id="XP_020999589.1">
    <property type="nucleotide sequence ID" value="XM_021143930.1"/>
</dbReference>
<dbReference type="Pfam" id="PF00078">
    <property type="entry name" value="RVT_1"/>
    <property type="match status" value="1"/>
</dbReference>
<dbReference type="Gene3D" id="3.30.420.10">
    <property type="entry name" value="Ribonuclease H-like superfamily/Ribonuclease H"/>
    <property type="match status" value="1"/>
</dbReference>
<keyword evidence="2" id="KW-1185">Reference proteome</keyword>
<name>A0A6P5NRW9_ARADU</name>
<dbReference type="Pfam" id="PF13456">
    <property type="entry name" value="RVT_3"/>
    <property type="match status" value="1"/>
</dbReference>
<dbReference type="GO" id="GO:0003676">
    <property type="term" value="F:nucleic acid binding"/>
    <property type="evidence" value="ECO:0007669"/>
    <property type="project" value="InterPro"/>
</dbReference>
<dbReference type="InterPro" id="IPR002156">
    <property type="entry name" value="RNaseH_domain"/>
</dbReference>
<dbReference type="InterPro" id="IPR043502">
    <property type="entry name" value="DNA/RNA_pol_sf"/>
</dbReference>
<protein>
    <submittedName>
        <fullName evidence="3">Uncharacterized protein LOC110281570</fullName>
    </submittedName>
</protein>
<dbReference type="PROSITE" id="PS50878">
    <property type="entry name" value="RT_POL"/>
    <property type="match status" value="1"/>
</dbReference>
<dbReference type="InterPro" id="IPR044730">
    <property type="entry name" value="RNase_H-like_dom_plant"/>
</dbReference>
<feature type="domain" description="Reverse transcriptase" evidence="1">
    <location>
        <begin position="1"/>
        <end position="198"/>
    </location>
</feature>
<dbReference type="InterPro" id="IPR000477">
    <property type="entry name" value="RT_dom"/>
</dbReference>
<dbReference type="GeneID" id="110281570"/>
<organism evidence="2 3">
    <name type="scientific">Arachis duranensis</name>
    <name type="common">Wild peanut</name>
    <dbReference type="NCBI Taxonomy" id="130453"/>
    <lineage>
        <taxon>Eukaryota</taxon>
        <taxon>Viridiplantae</taxon>
        <taxon>Streptophyta</taxon>
        <taxon>Embryophyta</taxon>
        <taxon>Tracheophyta</taxon>
        <taxon>Spermatophyta</taxon>
        <taxon>Magnoliopsida</taxon>
        <taxon>eudicotyledons</taxon>
        <taxon>Gunneridae</taxon>
        <taxon>Pentapetalae</taxon>
        <taxon>rosids</taxon>
        <taxon>fabids</taxon>
        <taxon>Fabales</taxon>
        <taxon>Fabaceae</taxon>
        <taxon>Papilionoideae</taxon>
        <taxon>50 kb inversion clade</taxon>
        <taxon>dalbergioids sensu lato</taxon>
        <taxon>Dalbergieae</taxon>
        <taxon>Pterocarpus clade</taxon>
        <taxon>Arachis</taxon>
    </lineage>
</organism>
<dbReference type="CDD" id="cd01650">
    <property type="entry name" value="RT_nLTR_like"/>
    <property type="match status" value="1"/>
</dbReference>
<dbReference type="PANTHER" id="PTHR33116">
    <property type="entry name" value="REVERSE TRANSCRIPTASE ZINC-BINDING DOMAIN-CONTAINING PROTEIN-RELATED-RELATED"/>
    <property type="match status" value="1"/>
</dbReference>
<dbReference type="SUPFAM" id="SSF53098">
    <property type="entry name" value="Ribonuclease H-like"/>
    <property type="match status" value="1"/>
</dbReference>
<dbReference type="GO" id="GO:0004523">
    <property type="term" value="F:RNA-DNA hybrid ribonuclease activity"/>
    <property type="evidence" value="ECO:0007669"/>
    <property type="project" value="InterPro"/>
</dbReference>
<proteinExistence type="predicted"/>
<reference evidence="2" key="1">
    <citation type="journal article" date="2016" name="Nat. Genet.">
        <title>The genome sequences of Arachis duranensis and Arachis ipaensis, the diploid ancestors of cultivated peanut.</title>
        <authorList>
            <person name="Bertioli D.J."/>
            <person name="Cannon S.B."/>
            <person name="Froenicke L."/>
            <person name="Huang G."/>
            <person name="Farmer A.D."/>
            <person name="Cannon E.K."/>
            <person name="Liu X."/>
            <person name="Gao D."/>
            <person name="Clevenger J."/>
            <person name="Dash S."/>
            <person name="Ren L."/>
            <person name="Moretzsohn M.C."/>
            <person name="Shirasawa K."/>
            <person name="Huang W."/>
            <person name="Vidigal B."/>
            <person name="Abernathy B."/>
            <person name="Chu Y."/>
            <person name="Niederhuth C.E."/>
            <person name="Umale P."/>
            <person name="Araujo A.C."/>
            <person name="Kozik A."/>
            <person name="Kim K.D."/>
            <person name="Burow M.D."/>
            <person name="Varshney R.K."/>
            <person name="Wang X."/>
            <person name="Zhang X."/>
            <person name="Barkley N."/>
            <person name="Guimaraes P.M."/>
            <person name="Isobe S."/>
            <person name="Guo B."/>
            <person name="Liao B."/>
            <person name="Stalker H.T."/>
            <person name="Schmitz R.J."/>
            <person name="Scheffler B.E."/>
            <person name="Leal-Bertioli S.C."/>
            <person name="Xun X."/>
            <person name="Jackson S.A."/>
            <person name="Michelmore R."/>
            <person name="Ozias-Akins P."/>
        </authorList>
    </citation>
    <scope>NUCLEOTIDE SEQUENCE [LARGE SCALE GENOMIC DNA]</scope>
    <source>
        <strain evidence="2">cv. V14167</strain>
    </source>
</reference>
<dbReference type="InterPro" id="IPR036397">
    <property type="entry name" value="RNaseH_sf"/>
</dbReference>
<dbReference type="PANTHER" id="PTHR33116:SF70">
    <property type="entry name" value="NON-LTR RETROELEMENT REVERSE TRANSCRIPTASE-LIKE PROTEIN"/>
    <property type="match status" value="1"/>
</dbReference>
<evidence type="ECO:0000313" key="3">
    <source>
        <dbReference type="RefSeq" id="XP_020999589.1"/>
    </source>
</evidence>
<dbReference type="SUPFAM" id="SSF56672">
    <property type="entry name" value="DNA/RNA polymerases"/>
    <property type="match status" value="1"/>
</dbReference>
<sequence>MVFKLFSSRNIGKKLVQRYGNLLRRFFAGFNLDSALFDTLVVLIPKVDNPSRMKEFRPISLCNVIYKIITKPKRGLRQGGPMSPYLFVICMERSSCLIARQVEVGRWKPVTVFRGGPVISHLLFADDLILFCKAKKSQVLHVLDTMAAFCRASGMKVNFNKSRAICSMNVSRQRKDLFTGISSIRFANSLGKYLGVPLKHGRVTKAGFNDVVDKLTNRLASWKGRFLNKAGRICLAKSILSSIPIYSMQVKIMLQKYLQNRNLFAVKAMGSSSYIWKSIVHTASVLKEGFVWEVGALSKNFWFDSWLHSGPVGARVEFLNICEAALTIEDVYRDGNKLNWDRNINWLWLWKARVLEKLRLLVWLCLHDADCEVVRSVWVSLGFSDVSFFGSHEVHDWFKHGLLNEGCSKFAAIIWSIWQDRNIGLKTSVLVSARILCLEVKLLWECELGDDCVDFGWVIRNSSSQWVMGCSENSFGFSVLKMELWSIWKGLAWAWEAGLKLVVCETDCTAAFELVTGWQVSLWHLEKEVIQLIFELKLKRD</sequence>